<reference evidence="2 3" key="2">
    <citation type="submission" date="2009-02" db="EMBL/GenBank/DDBJ databases">
        <title>Draft genome sequence of Clostridium methylpentosum (DSM 5476).</title>
        <authorList>
            <person name="Sudarsanam P."/>
            <person name="Ley R."/>
            <person name="Guruge J."/>
            <person name="Turnbaugh P.J."/>
            <person name="Mahowald M."/>
            <person name="Liep D."/>
            <person name="Gordon J."/>
        </authorList>
    </citation>
    <scope>NUCLEOTIDE SEQUENCE [LARGE SCALE GENOMIC DNA]</scope>
    <source>
        <strain evidence="2 3">DSM 5476</strain>
    </source>
</reference>
<dbReference type="EMBL" id="ACEC01000108">
    <property type="protein sequence ID" value="EEG29342.1"/>
    <property type="molecule type" value="Genomic_DNA"/>
</dbReference>
<accession>C0EGR9</accession>
<dbReference type="HOGENOM" id="CLU_2599875_0_0_9"/>
<evidence type="ECO:0000256" key="1">
    <source>
        <dbReference type="SAM" id="MobiDB-lite"/>
    </source>
</evidence>
<dbReference type="Proteomes" id="UP000003340">
    <property type="component" value="Unassembled WGS sequence"/>
</dbReference>
<reference evidence="2 3" key="1">
    <citation type="submission" date="2009-01" db="EMBL/GenBank/DDBJ databases">
        <authorList>
            <person name="Fulton L."/>
            <person name="Clifton S."/>
            <person name="Fulton B."/>
            <person name="Xu J."/>
            <person name="Minx P."/>
            <person name="Pepin K.H."/>
            <person name="Johnson M."/>
            <person name="Bhonagiri V."/>
            <person name="Nash W.E."/>
            <person name="Mardis E.R."/>
            <person name="Wilson R.K."/>
        </authorList>
    </citation>
    <scope>NUCLEOTIDE SEQUENCE [LARGE SCALE GENOMIC DNA]</scope>
    <source>
        <strain evidence="2 3">DSM 5476</strain>
    </source>
</reference>
<comment type="caution">
    <text evidence="2">The sequence shown here is derived from an EMBL/GenBank/DDBJ whole genome shotgun (WGS) entry which is preliminary data.</text>
</comment>
<dbReference type="STRING" id="537013.CLOSTMETH_03062"/>
<name>C0EGR9_9FIRM</name>
<evidence type="ECO:0000313" key="3">
    <source>
        <dbReference type="Proteomes" id="UP000003340"/>
    </source>
</evidence>
<sequence>MVTIAKYPDGTKREKSKTTKLQAKGNKKRAERMLSEYIREIKEELTKECQPKSSFSNEISHGLHKDMLFADYLLEWLEL</sequence>
<dbReference type="AlphaFoldDB" id="C0EGR9"/>
<proteinExistence type="predicted"/>
<keyword evidence="3" id="KW-1185">Reference proteome</keyword>
<protein>
    <submittedName>
        <fullName evidence="2">Uncharacterized protein</fullName>
    </submittedName>
</protein>
<gene>
    <name evidence="2" type="ORF">CLOSTMETH_03062</name>
</gene>
<feature type="region of interest" description="Disordered" evidence="1">
    <location>
        <begin position="1"/>
        <end position="26"/>
    </location>
</feature>
<organism evidence="2 3">
    <name type="scientific">[Clostridium] methylpentosum DSM 5476</name>
    <dbReference type="NCBI Taxonomy" id="537013"/>
    <lineage>
        <taxon>Bacteria</taxon>
        <taxon>Bacillati</taxon>
        <taxon>Bacillota</taxon>
        <taxon>Clostridia</taxon>
        <taxon>Eubacteriales</taxon>
        <taxon>Oscillospiraceae</taxon>
        <taxon>Oscillospiraceae incertae sedis</taxon>
    </lineage>
</organism>
<evidence type="ECO:0000313" key="2">
    <source>
        <dbReference type="EMBL" id="EEG29342.1"/>
    </source>
</evidence>